<dbReference type="RefSeq" id="WP_378162480.1">
    <property type="nucleotide sequence ID" value="NZ_JBHSBU010000001.1"/>
</dbReference>
<protein>
    <submittedName>
        <fullName evidence="2">Uncharacterized protein</fullName>
    </submittedName>
</protein>
<feature type="signal peptide" evidence="1">
    <location>
        <begin position="1"/>
        <end position="22"/>
    </location>
</feature>
<keyword evidence="1" id="KW-0732">Signal</keyword>
<accession>A0ABV8MM28</accession>
<proteinExistence type="predicted"/>
<dbReference type="Proteomes" id="UP001595791">
    <property type="component" value="Unassembled WGS sequence"/>
</dbReference>
<evidence type="ECO:0000313" key="2">
    <source>
        <dbReference type="EMBL" id="MFC4159094.1"/>
    </source>
</evidence>
<organism evidence="2 3">
    <name type="scientific">Chitinimonas lacunae</name>
    <dbReference type="NCBI Taxonomy" id="1963018"/>
    <lineage>
        <taxon>Bacteria</taxon>
        <taxon>Pseudomonadati</taxon>
        <taxon>Pseudomonadota</taxon>
        <taxon>Betaproteobacteria</taxon>
        <taxon>Neisseriales</taxon>
        <taxon>Chitinibacteraceae</taxon>
        <taxon>Chitinimonas</taxon>
    </lineage>
</organism>
<comment type="caution">
    <text evidence="2">The sequence shown here is derived from an EMBL/GenBank/DDBJ whole genome shotgun (WGS) entry which is preliminary data.</text>
</comment>
<reference evidence="3" key="1">
    <citation type="journal article" date="2019" name="Int. J. Syst. Evol. Microbiol.">
        <title>The Global Catalogue of Microorganisms (GCM) 10K type strain sequencing project: providing services to taxonomists for standard genome sequencing and annotation.</title>
        <authorList>
            <consortium name="The Broad Institute Genomics Platform"/>
            <consortium name="The Broad Institute Genome Sequencing Center for Infectious Disease"/>
            <person name="Wu L."/>
            <person name="Ma J."/>
        </authorList>
    </citation>
    <scope>NUCLEOTIDE SEQUENCE [LARGE SCALE GENOMIC DNA]</scope>
    <source>
        <strain evidence="3">LMG 29894</strain>
    </source>
</reference>
<evidence type="ECO:0000256" key="1">
    <source>
        <dbReference type="SAM" id="SignalP"/>
    </source>
</evidence>
<name>A0ABV8MM28_9NEIS</name>
<evidence type="ECO:0000313" key="3">
    <source>
        <dbReference type="Proteomes" id="UP001595791"/>
    </source>
</evidence>
<feature type="chain" id="PRO_5046870898" evidence="1">
    <location>
        <begin position="23"/>
        <end position="152"/>
    </location>
</feature>
<dbReference type="EMBL" id="JBHSBU010000001">
    <property type="protein sequence ID" value="MFC4159094.1"/>
    <property type="molecule type" value="Genomic_DNA"/>
</dbReference>
<sequence>MKPVFWLLALVPLYCAAAPQYAVQFQLLKDGDVVQMGSVDSQDEGPGRFGSEDEYQRLQCTPTRQLDSVWLFAGVTASLKPGEDGAILNLEHHLVEGHDEAIKAQKPESCKPLVPVAKKVFSATVPLKAGGVAPQRHKLGQGYEIEARVIKR</sequence>
<gene>
    <name evidence="2" type="ORF">ACFOW7_06960</name>
</gene>
<keyword evidence="3" id="KW-1185">Reference proteome</keyword>